<dbReference type="EMBL" id="CAJVPU010040321">
    <property type="protein sequence ID" value="CAG8739052.1"/>
    <property type="molecule type" value="Genomic_DNA"/>
</dbReference>
<evidence type="ECO:0000313" key="2">
    <source>
        <dbReference type="Proteomes" id="UP000789702"/>
    </source>
</evidence>
<keyword evidence="2" id="KW-1185">Reference proteome</keyword>
<protein>
    <submittedName>
        <fullName evidence="1">2454_t:CDS:1</fullName>
    </submittedName>
</protein>
<evidence type="ECO:0000313" key="1">
    <source>
        <dbReference type="EMBL" id="CAG8739052.1"/>
    </source>
</evidence>
<reference evidence="1" key="1">
    <citation type="submission" date="2021-06" db="EMBL/GenBank/DDBJ databases">
        <authorList>
            <person name="Kallberg Y."/>
            <person name="Tangrot J."/>
            <person name="Rosling A."/>
        </authorList>
    </citation>
    <scope>NUCLEOTIDE SEQUENCE</scope>
    <source>
        <strain evidence="1">IL203A</strain>
    </source>
</reference>
<accession>A0ACA9Q7I3</accession>
<proteinExistence type="predicted"/>
<feature type="non-terminal residue" evidence="1">
    <location>
        <position position="1"/>
    </location>
</feature>
<dbReference type="Proteomes" id="UP000789702">
    <property type="component" value="Unassembled WGS sequence"/>
</dbReference>
<organism evidence="1 2">
    <name type="scientific">Dentiscutata heterogama</name>
    <dbReference type="NCBI Taxonomy" id="1316150"/>
    <lineage>
        <taxon>Eukaryota</taxon>
        <taxon>Fungi</taxon>
        <taxon>Fungi incertae sedis</taxon>
        <taxon>Mucoromycota</taxon>
        <taxon>Glomeromycotina</taxon>
        <taxon>Glomeromycetes</taxon>
        <taxon>Diversisporales</taxon>
        <taxon>Gigasporaceae</taxon>
        <taxon>Dentiscutata</taxon>
    </lineage>
</organism>
<sequence length="40" mass="4505">PEALLTPSCYQKDPIDEVLGLYLVPEVEDDNRNTEVSLKT</sequence>
<gene>
    <name evidence="1" type="ORF">DHETER_LOCUS13934</name>
</gene>
<name>A0ACA9Q7I3_9GLOM</name>
<comment type="caution">
    <text evidence="1">The sequence shown here is derived from an EMBL/GenBank/DDBJ whole genome shotgun (WGS) entry which is preliminary data.</text>
</comment>